<keyword evidence="14" id="KW-0540">Nuclease</keyword>
<dbReference type="STRING" id="1244869.H261_18827"/>
<dbReference type="PROSITE" id="PS01155">
    <property type="entry name" value="ENDONUCLEASE_III_2"/>
    <property type="match status" value="1"/>
</dbReference>
<dbReference type="GO" id="GO:0051539">
    <property type="term" value="F:4 iron, 4 sulfur cluster binding"/>
    <property type="evidence" value="ECO:0007669"/>
    <property type="project" value="UniProtKB-UniRule"/>
</dbReference>
<comment type="function">
    <text evidence="12">DNA repair enzyme that has both DNA N-glycosylase activity and AP-lyase activity. The DNA N-glycosylase activity releases various damaged pyrimidines from DNA by cleaving the N-glycosidic bond, leaving an AP (apurinic/apyrimidinic) site. The AP-lyase activity cleaves the phosphodiester bond 3' to the AP site by a beta-elimination, leaving a 3'-terminal unsaturated sugar and a product with a terminal 5'-phosphate.</text>
</comment>
<evidence type="ECO:0000256" key="4">
    <source>
        <dbReference type="ARBA" id="ARBA00022763"/>
    </source>
</evidence>
<evidence type="ECO:0000313" key="14">
    <source>
        <dbReference type="EMBL" id="EME68342.1"/>
    </source>
</evidence>
<protein>
    <recommendedName>
        <fullName evidence="12">Endonuclease III</fullName>
        <ecNumber evidence="12">4.2.99.18</ecNumber>
    </recommendedName>
    <alternativeName>
        <fullName evidence="12">DNA-(apurinic or apyrimidinic site) lyase</fullName>
    </alternativeName>
</protein>
<dbReference type="Pfam" id="PF00730">
    <property type="entry name" value="HhH-GPD"/>
    <property type="match status" value="1"/>
</dbReference>
<dbReference type="Gene3D" id="1.10.340.30">
    <property type="entry name" value="Hypothetical protein, domain 2"/>
    <property type="match status" value="1"/>
</dbReference>
<comment type="caution">
    <text evidence="14">The sequence shown here is derived from an EMBL/GenBank/DDBJ whole genome shotgun (WGS) entry which is preliminary data.</text>
</comment>
<dbReference type="GO" id="GO:0006285">
    <property type="term" value="P:base-excision repair, AP site formation"/>
    <property type="evidence" value="ECO:0007669"/>
    <property type="project" value="TreeGrafter"/>
</dbReference>
<evidence type="ECO:0000256" key="7">
    <source>
        <dbReference type="ARBA" id="ARBA00023014"/>
    </source>
</evidence>
<keyword evidence="8 12" id="KW-0238">DNA-binding</keyword>
<dbReference type="InterPro" id="IPR003265">
    <property type="entry name" value="HhH-GPD_domain"/>
</dbReference>
<keyword evidence="11 12" id="KW-0326">Glycosidase</keyword>
<evidence type="ECO:0000256" key="8">
    <source>
        <dbReference type="ARBA" id="ARBA00023125"/>
    </source>
</evidence>
<keyword evidence="10 12" id="KW-0456">Lyase</keyword>
<comment type="catalytic activity">
    <reaction evidence="12">
        <text>2'-deoxyribonucleotide-(2'-deoxyribose 5'-phosphate)-2'-deoxyribonucleotide-DNA = a 3'-end 2'-deoxyribonucleotide-(2,3-dehydro-2,3-deoxyribose 5'-phosphate)-DNA + a 5'-end 5'-phospho-2'-deoxyribonucleoside-DNA + H(+)</text>
        <dbReference type="Rhea" id="RHEA:66592"/>
        <dbReference type="Rhea" id="RHEA-COMP:13180"/>
        <dbReference type="Rhea" id="RHEA-COMP:16897"/>
        <dbReference type="Rhea" id="RHEA-COMP:17067"/>
        <dbReference type="ChEBI" id="CHEBI:15378"/>
        <dbReference type="ChEBI" id="CHEBI:136412"/>
        <dbReference type="ChEBI" id="CHEBI:157695"/>
        <dbReference type="ChEBI" id="CHEBI:167181"/>
        <dbReference type="EC" id="4.2.99.18"/>
    </reaction>
</comment>
<evidence type="ECO:0000256" key="1">
    <source>
        <dbReference type="ARBA" id="ARBA00008343"/>
    </source>
</evidence>
<evidence type="ECO:0000256" key="2">
    <source>
        <dbReference type="ARBA" id="ARBA00022485"/>
    </source>
</evidence>
<dbReference type="eggNOG" id="COG0177">
    <property type="taxonomic scope" value="Bacteria"/>
</dbReference>
<sequence length="211" mass="22961">MTPGQADLFYARLAARNPEPKSDLEYADPYTLLVAVVLSAQATDSGVNKATRPLFTRVNTPEAMVALGEEGLAECIRTIGLYKTKARNVVELSRRLLARHGGKVPHDRAALEALPGVGRKTANVVLNIAFGEPTIAVDTHCFRVANRTGLAPGRTVEAVEEGLMRATPARWLQHAHHWLILHGRYVCKARKPDCGACVVRDLCAFEGKETA</sequence>
<dbReference type="Proteomes" id="UP000011744">
    <property type="component" value="Unassembled WGS sequence"/>
</dbReference>
<dbReference type="PIRSF" id="PIRSF001435">
    <property type="entry name" value="Nth"/>
    <property type="match status" value="1"/>
</dbReference>
<dbReference type="EC" id="4.2.99.18" evidence="12"/>
<keyword evidence="7 12" id="KW-0411">Iron-sulfur</keyword>
<evidence type="ECO:0000313" key="15">
    <source>
        <dbReference type="Proteomes" id="UP000011744"/>
    </source>
</evidence>
<dbReference type="RefSeq" id="WP_008620639.1">
    <property type="nucleotide sequence ID" value="NZ_AONQ01000069.1"/>
</dbReference>
<keyword evidence="2 12" id="KW-0004">4Fe-4S</keyword>
<dbReference type="NCBIfam" id="TIGR01083">
    <property type="entry name" value="nth"/>
    <property type="match status" value="1"/>
</dbReference>
<dbReference type="FunFam" id="1.10.1670.10:FF:000001">
    <property type="entry name" value="Endonuclease III"/>
    <property type="match status" value="1"/>
</dbReference>
<name>M2ZM30_9PROT</name>
<dbReference type="InterPro" id="IPR023170">
    <property type="entry name" value="HhH_base_excis_C"/>
</dbReference>
<dbReference type="InterPro" id="IPR011257">
    <property type="entry name" value="DNA_glycosylase"/>
</dbReference>
<keyword evidence="5 12" id="KW-0378">Hydrolase</keyword>
<evidence type="ECO:0000256" key="3">
    <source>
        <dbReference type="ARBA" id="ARBA00022723"/>
    </source>
</evidence>
<dbReference type="PANTHER" id="PTHR10359:SF18">
    <property type="entry name" value="ENDONUCLEASE III"/>
    <property type="match status" value="1"/>
</dbReference>
<keyword evidence="9 12" id="KW-0234">DNA repair</keyword>
<feature type="binding site" evidence="12">
    <location>
        <position position="197"/>
    </location>
    <ligand>
        <name>[4Fe-4S] cluster</name>
        <dbReference type="ChEBI" id="CHEBI:49883"/>
    </ligand>
</feature>
<dbReference type="InterPro" id="IPR005759">
    <property type="entry name" value="Nth"/>
</dbReference>
<dbReference type="GO" id="GO:0140078">
    <property type="term" value="F:class I DNA-(apurinic or apyrimidinic site) endonuclease activity"/>
    <property type="evidence" value="ECO:0007669"/>
    <property type="project" value="UniProtKB-EC"/>
</dbReference>
<dbReference type="Pfam" id="PF10576">
    <property type="entry name" value="EndIII_4Fe-2S"/>
    <property type="match status" value="1"/>
</dbReference>
<dbReference type="Gene3D" id="1.10.1670.10">
    <property type="entry name" value="Helix-hairpin-Helix base-excision DNA repair enzymes (C-terminal)"/>
    <property type="match status" value="1"/>
</dbReference>
<dbReference type="InterPro" id="IPR003651">
    <property type="entry name" value="Endonuclease3_FeS-loop_motif"/>
</dbReference>
<comment type="cofactor">
    <cofactor evidence="12">
        <name>[4Fe-4S] cluster</name>
        <dbReference type="ChEBI" id="CHEBI:49883"/>
    </cofactor>
    <text evidence="12">Binds 1 [4Fe-4S] cluster.</text>
</comment>
<evidence type="ECO:0000256" key="6">
    <source>
        <dbReference type="ARBA" id="ARBA00023004"/>
    </source>
</evidence>
<keyword evidence="3 12" id="KW-0479">Metal-binding</keyword>
<feature type="binding site" evidence="12">
    <location>
        <position position="194"/>
    </location>
    <ligand>
        <name>[4Fe-4S] cluster</name>
        <dbReference type="ChEBI" id="CHEBI:49883"/>
    </ligand>
</feature>
<dbReference type="GO" id="GO:0046872">
    <property type="term" value="F:metal ion binding"/>
    <property type="evidence" value="ECO:0007669"/>
    <property type="project" value="UniProtKB-KW"/>
</dbReference>
<dbReference type="CDD" id="cd00056">
    <property type="entry name" value="ENDO3c"/>
    <property type="match status" value="1"/>
</dbReference>
<evidence type="ECO:0000259" key="13">
    <source>
        <dbReference type="SMART" id="SM00478"/>
    </source>
</evidence>
<feature type="binding site" evidence="12">
    <location>
        <position position="203"/>
    </location>
    <ligand>
        <name>[4Fe-4S] cluster</name>
        <dbReference type="ChEBI" id="CHEBI:49883"/>
    </ligand>
</feature>
<proteinExistence type="inferred from homology"/>
<dbReference type="GO" id="GO:0019104">
    <property type="term" value="F:DNA N-glycosylase activity"/>
    <property type="evidence" value="ECO:0007669"/>
    <property type="project" value="UniProtKB-UniRule"/>
</dbReference>
<keyword evidence="15" id="KW-1185">Reference proteome</keyword>
<dbReference type="SUPFAM" id="SSF48150">
    <property type="entry name" value="DNA-glycosylase"/>
    <property type="match status" value="1"/>
</dbReference>
<dbReference type="PANTHER" id="PTHR10359">
    <property type="entry name" value="A/G-SPECIFIC ADENINE GLYCOSYLASE/ENDONUCLEASE III"/>
    <property type="match status" value="1"/>
</dbReference>
<dbReference type="SMART" id="SM00478">
    <property type="entry name" value="ENDO3c"/>
    <property type="match status" value="1"/>
</dbReference>
<evidence type="ECO:0000256" key="12">
    <source>
        <dbReference type="HAMAP-Rule" id="MF_00942"/>
    </source>
</evidence>
<dbReference type="InterPro" id="IPR000445">
    <property type="entry name" value="HhH_motif"/>
</dbReference>
<evidence type="ECO:0000256" key="11">
    <source>
        <dbReference type="ARBA" id="ARBA00023295"/>
    </source>
</evidence>
<keyword evidence="4 12" id="KW-0227">DNA damage</keyword>
<dbReference type="AlphaFoldDB" id="M2ZM30"/>
<dbReference type="FunFam" id="1.10.340.30:FF:000001">
    <property type="entry name" value="Endonuclease III"/>
    <property type="match status" value="1"/>
</dbReference>
<dbReference type="GO" id="GO:0003677">
    <property type="term" value="F:DNA binding"/>
    <property type="evidence" value="ECO:0007669"/>
    <property type="project" value="UniProtKB-UniRule"/>
</dbReference>
<feature type="binding site" evidence="12">
    <location>
        <position position="187"/>
    </location>
    <ligand>
        <name>[4Fe-4S] cluster</name>
        <dbReference type="ChEBI" id="CHEBI:49883"/>
    </ligand>
</feature>
<dbReference type="Pfam" id="PF00633">
    <property type="entry name" value="HHH"/>
    <property type="match status" value="1"/>
</dbReference>
<keyword evidence="14" id="KW-0255">Endonuclease</keyword>
<feature type="domain" description="HhH-GPD" evidence="13">
    <location>
        <begin position="38"/>
        <end position="185"/>
    </location>
</feature>
<keyword evidence="6 12" id="KW-0408">Iron</keyword>
<dbReference type="PATRIC" id="fig|1244869.3.peg.3764"/>
<reference evidence="14 15" key="1">
    <citation type="journal article" date="2014" name="Genome Announc.">
        <title>Draft Genome Sequence of Magnetospirillum sp. Strain SO-1, a Freshwater Magnetotactic Bacterium Isolated from the Ol'khovka River, Russia.</title>
        <authorList>
            <person name="Grouzdev D.S."/>
            <person name="Dziuba M.V."/>
            <person name="Sukhacheva M.S."/>
            <person name="Mardanov A.V."/>
            <person name="Beletskiy A.V."/>
            <person name="Kuznetsov B.B."/>
            <person name="Skryabin K.G."/>
        </authorList>
    </citation>
    <scope>NUCLEOTIDE SEQUENCE [LARGE SCALE GENOMIC DNA]</scope>
    <source>
        <strain evidence="14 15">SO-1</strain>
    </source>
</reference>
<evidence type="ECO:0000256" key="10">
    <source>
        <dbReference type="ARBA" id="ARBA00023239"/>
    </source>
</evidence>
<organism evidence="14 15">
    <name type="scientific">Paramagnetospirillum caucaseum</name>
    <dbReference type="NCBI Taxonomy" id="1244869"/>
    <lineage>
        <taxon>Bacteria</taxon>
        <taxon>Pseudomonadati</taxon>
        <taxon>Pseudomonadota</taxon>
        <taxon>Alphaproteobacteria</taxon>
        <taxon>Rhodospirillales</taxon>
        <taxon>Magnetospirillaceae</taxon>
        <taxon>Paramagnetospirillum</taxon>
    </lineage>
</organism>
<evidence type="ECO:0000256" key="9">
    <source>
        <dbReference type="ARBA" id="ARBA00023204"/>
    </source>
</evidence>
<dbReference type="OrthoDB" id="9800977at2"/>
<dbReference type="EMBL" id="AONQ01000069">
    <property type="protein sequence ID" value="EME68342.1"/>
    <property type="molecule type" value="Genomic_DNA"/>
</dbReference>
<accession>M2ZM30</accession>
<comment type="similarity">
    <text evidence="1 12">Belongs to the Nth/MutY family.</text>
</comment>
<evidence type="ECO:0000256" key="5">
    <source>
        <dbReference type="ARBA" id="ARBA00022801"/>
    </source>
</evidence>
<dbReference type="SMART" id="SM00525">
    <property type="entry name" value="FES"/>
    <property type="match status" value="1"/>
</dbReference>
<dbReference type="HAMAP" id="MF_00942">
    <property type="entry name" value="Nth"/>
    <property type="match status" value="1"/>
</dbReference>
<gene>
    <name evidence="12" type="primary">nth</name>
    <name evidence="14" type="ORF">H261_18827</name>
</gene>
<dbReference type="InterPro" id="IPR004036">
    <property type="entry name" value="Endonuclease-III-like_CS2"/>
</dbReference>